<gene>
    <name evidence="2" type="ORF">SS50377_27226</name>
    <name evidence="3" type="ORF">SS50377_27236</name>
</gene>
<feature type="signal peptide" evidence="1">
    <location>
        <begin position="1"/>
        <end position="16"/>
    </location>
</feature>
<dbReference type="KEGG" id="ssao:94301249"/>
<evidence type="ECO:0000313" key="4">
    <source>
        <dbReference type="Proteomes" id="UP000018208"/>
    </source>
</evidence>
<accession>A0A9P8LMV9</accession>
<organism evidence="3 4">
    <name type="scientific">Spironucleus salmonicida</name>
    <dbReference type="NCBI Taxonomy" id="348837"/>
    <lineage>
        <taxon>Eukaryota</taxon>
        <taxon>Metamonada</taxon>
        <taxon>Diplomonadida</taxon>
        <taxon>Hexamitidae</taxon>
        <taxon>Hexamitinae</taxon>
        <taxon>Spironucleus</taxon>
    </lineage>
</organism>
<dbReference type="RefSeq" id="XP_067761706.1">
    <property type="nucleotide sequence ID" value="XM_067911019.1"/>
</dbReference>
<proteinExistence type="predicted"/>
<feature type="chain" id="PRO_5040099861" evidence="1">
    <location>
        <begin position="17"/>
        <end position="272"/>
    </location>
</feature>
<protein>
    <submittedName>
        <fullName evidence="3">Uncharacterized protein</fullName>
    </submittedName>
</protein>
<dbReference type="Proteomes" id="UP000018208">
    <property type="component" value="Unassembled WGS sequence"/>
</dbReference>
<dbReference type="EMBL" id="AUWU02000007">
    <property type="protein sequence ID" value="KAH0570933.1"/>
    <property type="molecule type" value="Genomic_DNA"/>
</dbReference>
<evidence type="ECO:0000313" key="3">
    <source>
        <dbReference type="EMBL" id="KAH0570943.1"/>
    </source>
</evidence>
<keyword evidence="1" id="KW-0732">Signal</keyword>
<dbReference type="EMBL" id="AUWU02000007">
    <property type="protein sequence ID" value="KAH0570943.1"/>
    <property type="molecule type" value="Genomic_DNA"/>
</dbReference>
<keyword evidence="4" id="KW-1185">Reference proteome</keyword>
<name>A0A9P8LMV9_9EUKA</name>
<dbReference type="GeneID" id="94301249"/>
<evidence type="ECO:0000256" key="1">
    <source>
        <dbReference type="SAM" id="SignalP"/>
    </source>
</evidence>
<dbReference type="AlphaFoldDB" id="A0A9P8LMV9"/>
<reference evidence="3" key="2">
    <citation type="submission" date="2020-12" db="EMBL/GenBank/DDBJ databases">
        <title>New Spironucleus salmonicida genome in near-complete chromosomes.</title>
        <authorList>
            <person name="Xu F."/>
            <person name="Kurt Z."/>
            <person name="Jimenez-Gonzalez A."/>
            <person name="Astvaldsson A."/>
            <person name="Andersson J.O."/>
            <person name="Svard S.G."/>
        </authorList>
    </citation>
    <scope>NUCLEOTIDE SEQUENCE</scope>
    <source>
        <strain evidence="3">ATCC 50377</strain>
    </source>
</reference>
<sequence length="272" mass="30141">MIIWSFRFAILGMGRGGWKMLPAWVTMQSDRPVFSRSSRRYDEFEASGGLASGWGGGTGLAGRTARGGQVSRSCRGWWDRHFAISSSQDFLERSMPIGWRGTCCILYISHMFGEWVWFARQRCGSQAASTLRCSYTGEWAARSAFAAGLARDRLGETSKLQVAPLLGICANMRRASVAESPPNWSKGSNPIIYQTRFPRMSQFTGPLAAIGQTNPENDIKQQVYGNRQLNVGCQQEAPKLRRMPSGIATSNESIVITDQGKGQALLDNLQWK</sequence>
<reference evidence="3" key="1">
    <citation type="journal article" date="2014" name="PLoS Genet.">
        <title>The Genome of Spironucleus salmonicida Highlights a Fish Pathogen Adapted to Fluctuating Environments.</title>
        <authorList>
            <person name="Xu F."/>
            <person name="Jerlstrom-Hultqvist J."/>
            <person name="Einarsson E."/>
            <person name="Astvaldsson A."/>
            <person name="Svard S.G."/>
            <person name="Andersson J.O."/>
        </authorList>
    </citation>
    <scope>NUCLEOTIDE SEQUENCE</scope>
    <source>
        <strain evidence="3">ATCC 50377</strain>
    </source>
</reference>
<evidence type="ECO:0000313" key="2">
    <source>
        <dbReference type="EMBL" id="KAH0570933.1"/>
    </source>
</evidence>
<comment type="caution">
    <text evidence="3">The sequence shown here is derived from an EMBL/GenBank/DDBJ whole genome shotgun (WGS) entry which is preliminary data.</text>
</comment>